<proteinExistence type="predicted"/>
<dbReference type="RefSeq" id="WP_303281729.1">
    <property type="nucleotide sequence ID" value="NZ_BAABCZ010000005.1"/>
</dbReference>
<evidence type="ECO:0000313" key="2">
    <source>
        <dbReference type="Proteomes" id="UP001176891"/>
    </source>
</evidence>
<organism evidence="1 2">
    <name type="scientific">Flavivirga amylovorans</name>
    <dbReference type="NCBI Taxonomy" id="870486"/>
    <lineage>
        <taxon>Bacteria</taxon>
        <taxon>Pseudomonadati</taxon>
        <taxon>Bacteroidota</taxon>
        <taxon>Flavobacteriia</taxon>
        <taxon>Flavobacteriales</taxon>
        <taxon>Flavobacteriaceae</taxon>
        <taxon>Flavivirga</taxon>
    </lineage>
</organism>
<gene>
    <name evidence="1" type="ORF">Q4Q39_07215</name>
</gene>
<evidence type="ECO:0000313" key="1">
    <source>
        <dbReference type="EMBL" id="MDO5987181.1"/>
    </source>
</evidence>
<accession>A0ABT8WZT6</accession>
<keyword evidence="2" id="KW-1185">Reference proteome</keyword>
<name>A0ABT8WZT6_9FLAO</name>
<dbReference type="Proteomes" id="UP001176891">
    <property type="component" value="Unassembled WGS sequence"/>
</dbReference>
<dbReference type="EMBL" id="JAUOEM010000002">
    <property type="protein sequence ID" value="MDO5987181.1"/>
    <property type="molecule type" value="Genomic_DNA"/>
</dbReference>
<comment type="caution">
    <text evidence="1">The sequence shown here is derived from an EMBL/GenBank/DDBJ whole genome shotgun (WGS) entry which is preliminary data.</text>
</comment>
<protein>
    <submittedName>
        <fullName evidence="1">Uncharacterized protein</fullName>
    </submittedName>
</protein>
<reference evidence="1" key="1">
    <citation type="submission" date="2023-07" db="EMBL/GenBank/DDBJ databases">
        <title>Two novel species in the genus Flavivirga.</title>
        <authorList>
            <person name="Kwon K."/>
        </authorList>
    </citation>
    <scope>NUCLEOTIDE SEQUENCE</scope>
    <source>
        <strain evidence="1">KACC 14157</strain>
    </source>
</reference>
<sequence length="179" mass="20388">MIIESTENDYISGNGLSCKHDDELISEHGNHQIKSCSKSKIINLPEGYELLSLLGVEKNLKPDFVYVSHKKKIGVYSILSEKIIIEPIYNDLEKIEDTDYFLSTNGKHVGLEYLGKDYNGTIEHLMISSPKFSNIEKFKTAYSIFLVSLPKNISGYMKSGKDKVVYLPKKIRSKYNLDE</sequence>